<keyword evidence="4" id="KW-1185">Reference proteome</keyword>
<organism evidence="3 4">
    <name type="scientific">Pseudovibrio japonicus</name>
    <dbReference type="NCBI Taxonomy" id="366534"/>
    <lineage>
        <taxon>Bacteria</taxon>
        <taxon>Pseudomonadati</taxon>
        <taxon>Pseudomonadota</taxon>
        <taxon>Alphaproteobacteria</taxon>
        <taxon>Hyphomicrobiales</taxon>
        <taxon>Stappiaceae</taxon>
        <taxon>Pseudovibrio</taxon>
    </lineage>
</organism>
<dbReference type="RefSeq" id="WP_189437680.1">
    <property type="nucleotide sequence ID" value="NZ_BMXE01000005.1"/>
</dbReference>
<dbReference type="SUPFAM" id="SSF48452">
    <property type="entry name" value="TPR-like"/>
    <property type="match status" value="1"/>
</dbReference>
<dbReference type="HAMAP" id="MF_02066">
    <property type="entry name" value="CpoB"/>
    <property type="match status" value="1"/>
</dbReference>
<comment type="subcellular location">
    <subcellularLocation>
        <location evidence="1">Periplasm</location>
    </subcellularLocation>
</comment>
<name>A0ABQ3ELF3_9HYPH</name>
<evidence type="ECO:0000256" key="1">
    <source>
        <dbReference type="HAMAP-Rule" id="MF_02066"/>
    </source>
</evidence>
<keyword evidence="1" id="KW-0574">Periplasm</keyword>
<accession>A0ABQ3ELF3</accession>
<feature type="signal peptide" evidence="1">
    <location>
        <begin position="1"/>
        <end position="26"/>
    </location>
</feature>
<evidence type="ECO:0000313" key="4">
    <source>
        <dbReference type="Proteomes" id="UP000637980"/>
    </source>
</evidence>
<dbReference type="InterPro" id="IPR014162">
    <property type="entry name" value="CpoB_C"/>
</dbReference>
<proteinExistence type="inferred from homology"/>
<keyword evidence="1" id="KW-0175">Coiled coil</keyword>
<protein>
    <recommendedName>
        <fullName evidence="1">Cell division coordinator CpoB</fullName>
    </recommendedName>
</protein>
<dbReference type="InterPro" id="IPR034706">
    <property type="entry name" value="CpoB"/>
</dbReference>
<comment type="similarity">
    <text evidence="1">Belongs to the CpoB family.</text>
</comment>
<comment type="function">
    <text evidence="1">Mediates coordination of peptidoglycan synthesis and outer membrane constriction during cell division.</text>
</comment>
<dbReference type="Proteomes" id="UP000637980">
    <property type="component" value="Unassembled WGS sequence"/>
</dbReference>
<feature type="compositionally biased region" description="Polar residues" evidence="2">
    <location>
        <begin position="112"/>
        <end position="125"/>
    </location>
</feature>
<evidence type="ECO:0000313" key="3">
    <source>
        <dbReference type="EMBL" id="GHB39250.1"/>
    </source>
</evidence>
<dbReference type="EMBL" id="BMXE01000005">
    <property type="protein sequence ID" value="GHB39250.1"/>
    <property type="molecule type" value="Genomic_DNA"/>
</dbReference>
<evidence type="ECO:0000256" key="2">
    <source>
        <dbReference type="SAM" id="MobiDB-lite"/>
    </source>
</evidence>
<dbReference type="Pfam" id="PF13174">
    <property type="entry name" value="TPR_6"/>
    <property type="match status" value="2"/>
</dbReference>
<keyword evidence="1" id="KW-0732">Signal</keyword>
<keyword evidence="1" id="KW-0132">Cell division</keyword>
<gene>
    <name evidence="1" type="primary">cpoB</name>
    <name evidence="3" type="ORF">GCM10007094_30900</name>
</gene>
<feature type="coiled-coil region" evidence="1">
    <location>
        <begin position="44"/>
        <end position="78"/>
    </location>
</feature>
<feature type="chain" id="PRO_5044913249" description="Cell division coordinator CpoB" evidence="1">
    <location>
        <begin position="27"/>
        <end position="296"/>
    </location>
</feature>
<dbReference type="Gene3D" id="1.25.40.10">
    <property type="entry name" value="Tetratricopeptide repeat domain"/>
    <property type="match status" value="1"/>
</dbReference>
<reference evidence="4" key="1">
    <citation type="journal article" date="2019" name="Int. J. Syst. Evol. Microbiol.">
        <title>The Global Catalogue of Microorganisms (GCM) 10K type strain sequencing project: providing services to taxonomists for standard genome sequencing and annotation.</title>
        <authorList>
            <consortium name="The Broad Institute Genomics Platform"/>
            <consortium name="The Broad Institute Genome Sequencing Center for Infectious Disease"/>
            <person name="Wu L."/>
            <person name="Ma J."/>
        </authorList>
    </citation>
    <scope>NUCLEOTIDE SEQUENCE [LARGE SCALE GENOMIC DNA]</scope>
    <source>
        <strain evidence="4">KCTC 12861</strain>
    </source>
</reference>
<dbReference type="NCBIfam" id="TIGR02795">
    <property type="entry name" value="tol_pal_ybgF"/>
    <property type="match status" value="1"/>
</dbReference>
<comment type="caution">
    <text evidence="3">The sequence shown here is derived from an EMBL/GenBank/DDBJ whole genome shotgun (WGS) entry which is preliminary data.</text>
</comment>
<sequence length="296" mass="31617" precursor="true">MALYRRIATGVVVLAIATSTSLPASAQLFGGSKNQETAQNTARLGQLEEQIRLLTGQVEELNHKLRLTEDQLRRSREDVDYRLQQLENPGQTPRVVQPPVVEAPNTAPPADRSQQLSTLNTPAQGTNGGPLDLSQIARGNTTASTGSTAAAPGSGTLQFSGSVNSLLTGEPTADYNAIYGLMVDGNYPAATEGFDTFVGMYPDHELTANAQHWLGESLLAQRQYESAAQAFLKSYADFPESELAPESLLKLGTALTGMGNASAACETYEQLLATFQFAAPAVLEQAKAQQKRDNCV</sequence>
<dbReference type="InterPro" id="IPR011990">
    <property type="entry name" value="TPR-like_helical_dom_sf"/>
</dbReference>
<feature type="region of interest" description="Disordered" evidence="2">
    <location>
        <begin position="85"/>
        <end position="130"/>
    </location>
</feature>
<dbReference type="InterPro" id="IPR019734">
    <property type="entry name" value="TPR_rpt"/>
</dbReference>
<keyword evidence="1" id="KW-0131">Cell cycle</keyword>